<protein>
    <submittedName>
        <fullName evidence="1">Uncharacterized protein</fullName>
    </submittedName>
</protein>
<feature type="non-terminal residue" evidence="1">
    <location>
        <position position="1"/>
    </location>
</feature>
<accession>X1F0H0</accession>
<name>X1F0H0_9ZZZZ</name>
<organism evidence="1">
    <name type="scientific">marine sediment metagenome</name>
    <dbReference type="NCBI Taxonomy" id="412755"/>
    <lineage>
        <taxon>unclassified sequences</taxon>
        <taxon>metagenomes</taxon>
        <taxon>ecological metagenomes</taxon>
    </lineage>
</organism>
<comment type="caution">
    <text evidence="1">The sequence shown here is derived from an EMBL/GenBank/DDBJ whole genome shotgun (WGS) entry which is preliminary data.</text>
</comment>
<proteinExistence type="predicted"/>
<sequence length="58" mass="6598">LRFKSPKLRVLPEATRQHLSAASKEILLALRSILDRAIEKAEESGETKGRKRTKIEVQ</sequence>
<reference evidence="1" key="1">
    <citation type="journal article" date="2014" name="Front. Microbiol.">
        <title>High frequency of phylogenetically diverse reductive dehalogenase-homologous genes in deep subseafloor sedimentary metagenomes.</title>
        <authorList>
            <person name="Kawai M."/>
            <person name="Futagami T."/>
            <person name="Toyoda A."/>
            <person name="Takaki Y."/>
            <person name="Nishi S."/>
            <person name="Hori S."/>
            <person name="Arai W."/>
            <person name="Tsubouchi T."/>
            <person name="Morono Y."/>
            <person name="Uchiyama I."/>
            <person name="Ito T."/>
            <person name="Fujiyama A."/>
            <person name="Inagaki F."/>
            <person name="Takami H."/>
        </authorList>
    </citation>
    <scope>NUCLEOTIDE SEQUENCE</scope>
    <source>
        <strain evidence="1">Expedition CK06-06</strain>
    </source>
</reference>
<dbReference type="EMBL" id="BARU01010874">
    <property type="protein sequence ID" value="GAH38387.1"/>
    <property type="molecule type" value="Genomic_DNA"/>
</dbReference>
<gene>
    <name evidence="1" type="ORF">S03H2_20599</name>
</gene>
<evidence type="ECO:0000313" key="1">
    <source>
        <dbReference type="EMBL" id="GAH38387.1"/>
    </source>
</evidence>
<dbReference type="AlphaFoldDB" id="X1F0H0"/>